<dbReference type="Pfam" id="PF26572">
    <property type="entry name" value="DUF8185"/>
    <property type="match status" value="1"/>
</dbReference>
<dbReference type="RefSeq" id="WP_267736860.1">
    <property type="nucleotide sequence ID" value="NZ_CP113089.1"/>
</dbReference>
<proteinExistence type="predicted"/>
<evidence type="ECO:0000259" key="1">
    <source>
        <dbReference type="Pfam" id="PF26035"/>
    </source>
</evidence>
<dbReference type="KEGG" id="mdb:OVN18_09875"/>
<dbReference type="EMBL" id="CP113089">
    <property type="protein sequence ID" value="WAB80867.1"/>
    <property type="molecule type" value="Genomic_DNA"/>
</dbReference>
<dbReference type="Pfam" id="PF26035">
    <property type="entry name" value="DUF8010"/>
    <property type="match status" value="1"/>
</dbReference>
<protein>
    <submittedName>
        <fullName evidence="3">Uncharacterized protein</fullName>
    </submittedName>
</protein>
<accession>A0A9E8MKQ6</accession>
<feature type="domain" description="DUF8010" evidence="1">
    <location>
        <begin position="3"/>
        <end position="104"/>
    </location>
</feature>
<dbReference type="Proteomes" id="UP001164706">
    <property type="component" value="Chromosome"/>
</dbReference>
<dbReference type="InterPro" id="IPR058323">
    <property type="entry name" value="DUF8010"/>
</dbReference>
<name>A0A9E8MKQ6_9MICO</name>
<sequence>MPSTLLLPDRATAQDLATFLARAARLDPGGAVRLQAGGGVLAVSAAVVHPQGLLDRSPTVLGLRSLALVDGAVDAVVAIAELASALQGAMGAGDAPAEPGAPVELRVPDPVRSVVWAAITPPRSGWQRMAPLEPAPLAAAARAGIEEVAAAVPGALGADLVHRVRREVWGRALPGHDHIPAGAAFALESLGFLGDDPVQQFASGAWLRFSTRRGHVLVKQVVGAL</sequence>
<dbReference type="InterPro" id="IPR058498">
    <property type="entry name" value="DUF8185"/>
</dbReference>
<evidence type="ECO:0000259" key="2">
    <source>
        <dbReference type="Pfam" id="PF26572"/>
    </source>
</evidence>
<feature type="domain" description="DUF8185" evidence="2">
    <location>
        <begin position="121"/>
        <end position="220"/>
    </location>
</feature>
<evidence type="ECO:0000313" key="4">
    <source>
        <dbReference type="Proteomes" id="UP001164706"/>
    </source>
</evidence>
<reference evidence="3" key="1">
    <citation type="submission" date="2022-11" db="EMBL/GenBank/DDBJ databases">
        <title>Description of Microcella daejonensis nov. sp, isolated from riverside soil.</title>
        <authorList>
            <person name="Molina K.M."/>
            <person name="Kim S.B."/>
        </authorList>
    </citation>
    <scope>NUCLEOTIDE SEQUENCE</scope>
    <source>
        <strain evidence="3">MMS21-STM12</strain>
    </source>
</reference>
<dbReference type="AlphaFoldDB" id="A0A9E8MKQ6"/>
<evidence type="ECO:0000313" key="3">
    <source>
        <dbReference type="EMBL" id="WAB80867.1"/>
    </source>
</evidence>
<keyword evidence="4" id="KW-1185">Reference proteome</keyword>
<gene>
    <name evidence="3" type="ORF">OVN18_09875</name>
</gene>
<organism evidence="3 4">
    <name type="scientific">Microcella daejeonensis</name>
    <dbReference type="NCBI Taxonomy" id="2994971"/>
    <lineage>
        <taxon>Bacteria</taxon>
        <taxon>Bacillati</taxon>
        <taxon>Actinomycetota</taxon>
        <taxon>Actinomycetes</taxon>
        <taxon>Micrococcales</taxon>
        <taxon>Microbacteriaceae</taxon>
        <taxon>Microcella</taxon>
    </lineage>
</organism>